<dbReference type="Gene3D" id="3.30.2010.10">
    <property type="entry name" value="Metalloproteases ('zincins'), catalytic domain"/>
    <property type="match status" value="1"/>
</dbReference>
<evidence type="ECO:0000256" key="1">
    <source>
        <dbReference type="ARBA" id="ARBA00022670"/>
    </source>
</evidence>
<feature type="signal peptide" evidence="7">
    <location>
        <begin position="1"/>
        <end position="19"/>
    </location>
</feature>
<feature type="domain" description="Peptidase M48" evidence="8">
    <location>
        <begin position="67"/>
        <end position="250"/>
    </location>
</feature>
<keyword evidence="10" id="KW-1185">Reference proteome</keyword>
<dbReference type="Pfam" id="PF01435">
    <property type="entry name" value="Peptidase_M48"/>
    <property type="match status" value="1"/>
</dbReference>
<dbReference type="EC" id="3.4.24.-" evidence="9"/>
<keyword evidence="3 6" id="KW-0378">Hydrolase</keyword>
<feature type="chain" id="PRO_5047145883" evidence="7">
    <location>
        <begin position="20"/>
        <end position="274"/>
    </location>
</feature>
<evidence type="ECO:0000256" key="4">
    <source>
        <dbReference type="ARBA" id="ARBA00022833"/>
    </source>
</evidence>
<comment type="similarity">
    <text evidence="6">Belongs to the peptidase M48 family.</text>
</comment>
<name>A0ABV8MQV9_9NEIS</name>
<comment type="cofactor">
    <cofactor evidence="6">
        <name>Zn(2+)</name>
        <dbReference type="ChEBI" id="CHEBI:29105"/>
    </cofactor>
    <text evidence="6">Binds 1 zinc ion per subunit.</text>
</comment>
<evidence type="ECO:0000256" key="7">
    <source>
        <dbReference type="SAM" id="SignalP"/>
    </source>
</evidence>
<dbReference type="EMBL" id="JBHSBU010000001">
    <property type="protein sequence ID" value="MFC4159711.1"/>
    <property type="molecule type" value="Genomic_DNA"/>
</dbReference>
<protein>
    <submittedName>
        <fullName evidence="9">M48 family metalloprotease</fullName>
        <ecNumber evidence="9">3.4.24.-</ecNumber>
    </submittedName>
</protein>
<evidence type="ECO:0000313" key="10">
    <source>
        <dbReference type="Proteomes" id="UP001595791"/>
    </source>
</evidence>
<dbReference type="PANTHER" id="PTHR22726:SF1">
    <property type="entry name" value="METALLOENDOPEPTIDASE OMA1, MITOCHONDRIAL"/>
    <property type="match status" value="1"/>
</dbReference>
<keyword evidence="5 6" id="KW-0482">Metalloprotease</keyword>
<sequence length="274" mass="29678">MKRIVLSLLLAGLALPAAAIDLNKIFSIGKKVVDSVRDIGPAEEMEMGAGMAASLLGASPLLPNPELQRYVNRVGGWLALQTERQDIAWHFGILDDSQINAYTTPGGYVLITRGLFERLRNESELAGVLAHEIAHVVQRHHLKAIQGGNLRGALGDAIQTRAEARGSAGTYNALKAFSGLNELYTRGLDKGDEFEADRMGVVIAARAGYNPYGLVAVLQTLDTVSPEDTSFALMFKTHPTPSSRLDSLDAAMGERLEPYAESGLEPSRMLRPRR</sequence>
<reference evidence="10" key="1">
    <citation type="journal article" date="2019" name="Int. J. Syst. Evol. Microbiol.">
        <title>The Global Catalogue of Microorganisms (GCM) 10K type strain sequencing project: providing services to taxonomists for standard genome sequencing and annotation.</title>
        <authorList>
            <consortium name="The Broad Institute Genomics Platform"/>
            <consortium name="The Broad Institute Genome Sequencing Center for Infectious Disease"/>
            <person name="Wu L."/>
            <person name="Ma J."/>
        </authorList>
    </citation>
    <scope>NUCLEOTIDE SEQUENCE [LARGE SCALE GENOMIC DNA]</scope>
    <source>
        <strain evidence="10">LMG 29894</strain>
    </source>
</reference>
<evidence type="ECO:0000313" key="9">
    <source>
        <dbReference type="EMBL" id="MFC4159711.1"/>
    </source>
</evidence>
<keyword evidence="4 6" id="KW-0862">Zinc</keyword>
<dbReference type="GO" id="GO:0008237">
    <property type="term" value="F:metallopeptidase activity"/>
    <property type="evidence" value="ECO:0007669"/>
    <property type="project" value="UniProtKB-KW"/>
</dbReference>
<keyword evidence="7" id="KW-0732">Signal</keyword>
<dbReference type="InterPro" id="IPR001915">
    <property type="entry name" value="Peptidase_M48"/>
</dbReference>
<keyword evidence="1 6" id="KW-0645">Protease</keyword>
<keyword evidence="2" id="KW-0479">Metal-binding</keyword>
<accession>A0ABV8MQV9</accession>
<evidence type="ECO:0000256" key="6">
    <source>
        <dbReference type="RuleBase" id="RU003983"/>
    </source>
</evidence>
<dbReference type="PANTHER" id="PTHR22726">
    <property type="entry name" value="METALLOENDOPEPTIDASE OMA1"/>
    <property type="match status" value="1"/>
</dbReference>
<organism evidence="9 10">
    <name type="scientific">Chitinimonas lacunae</name>
    <dbReference type="NCBI Taxonomy" id="1963018"/>
    <lineage>
        <taxon>Bacteria</taxon>
        <taxon>Pseudomonadati</taxon>
        <taxon>Pseudomonadota</taxon>
        <taxon>Betaproteobacteria</taxon>
        <taxon>Neisseriales</taxon>
        <taxon>Chitinibacteraceae</taxon>
        <taxon>Chitinimonas</taxon>
    </lineage>
</organism>
<evidence type="ECO:0000259" key="8">
    <source>
        <dbReference type="Pfam" id="PF01435"/>
    </source>
</evidence>
<comment type="caution">
    <text evidence="9">The sequence shown here is derived from an EMBL/GenBank/DDBJ whole genome shotgun (WGS) entry which is preliminary data.</text>
</comment>
<evidence type="ECO:0000256" key="3">
    <source>
        <dbReference type="ARBA" id="ARBA00022801"/>
    </source>
</evidence>
<evidence type="ECO:0000256" key="5">
    <source>
        <dbReference type="ARBA" id="ARBA00023049"/>
    </source>
</evidence>
<evidence type="ECO:0000256" key="2">
    <source>
        <dbReference type="ARBA" id="ARBA00022723"/>
    </source>
</evidence>
<dbReference type="RefSeq" id="WP_378163765.1">
    <property type="nucleotide sequence ID" value="NZ_JBHSBU010000001.1"/>
</dbReference>
<dbReference type="Proteomes" id="UP001595791">
    <property type="component" value="Unassembled WGS sequence"/>
</dbReference>
<gene>
    <name evidence="9" type="ORF">ACFOW7_10165</name>
</gene>
<dbReference type="InterPro" id="IPR051156">
    <property type="entry name" value="Mito/Outer_Membr_Metalloprot"/>
</dbReference>
<proteinExistence type="inferred from homology"/>